<dbReference type="Proteomes" id="UP001501175">
    <property type="component" value="Unassembled WGS sequence"/>
</dbReference>
<dbReference type="Pfam" id="PF13489">
    <property type="entry name" value="Methyltransf_23"/>
    <property type="match status" value="1"/>
</dbReference>
<accession>A0ABP8MAT7</accession>
<dbReference type="RefSeq" id="WP_345239650.1">
    <property type="nucleotide sequence ID" value="NZ_BAABHD010000002.1"/>
</dbReference>
<proteinExistence type="predicted"/>
<protein>
    <recommendedName>
        <fullName evidence="3">Methyltransferase domain-containing protein</fullName>
    </recommendedName>
</protein>
<keyword evidence="2" id="KW-1185">Reference proteome</keyword>
<dbReference type="CDD" id="cd02440">
    <property type="entry name" value="AdoMet_MTases"/>
    <property type="match status" value="1"/>
</dbReference>
<name>A0ABP8MAT7_9BACT</name>
<reference evidence="2" key="1">
    <citation type="journal article" date="2019" name="Int. J. Syst. Evol. Microbiol.">
        <title>The Global Catalogue of Microorganisms (GCM) 10K type strain sequencing project: providing services to taxonomists for standard genome sequencing and annotation.</title>
        <authorList>
            <consortium name="The Broad Institute Genomics Platform"/>
            <consortium name="The Broad Institute Genome Sequencing Center for Infectious Disease"/>
            <person name="Wu L."/>
            <person name="Ma J."/>
        </authorList>
    </citation>
    <scope>NUCLEOTIDE SEQUENCE [LARGE SCALE GENOMIC DNA]</scope>
    <source>
        <strain evidence="2">JCM 17927</strain>
    </source>
</reference>
<dbReference type="InterPro" id="IPR029063">
    <property type="entry name" value="SAM-dependent_MTases_sf"/>
</dbReference>
<comment type="caution">
    <text evidence="1">The sequence shown here is derived from an EMBL/GenBank/DDBJ whole genome shotgun (WGS) entry which is preliminary data.</text>
</comment>
<gene>
    <name evidence="1" type="ORF">GCM10023189_01440</name>
</gene>
<evidence type="ECO:0000313" key="1">
    <source>
        <dbReference type="EMBL" id="GAA4446378.1"/>
    </source>
</evidence>
<dbReference type="SUPFAM" id="SSF53335">
    <property type="entry name" value="S-adenosyl-L-methionine-dependent methyltransferases"/>
    <property type="match status" value="1"/>
</dbReference>
<dbReference type="PANTHER" id="PTHR43861">
    <property type="entry name" value="TRANS-ACONITATE 2-METHYLTRANSFERASE-RELATED"/>
    <property type="match status" value="1"/>
</dbReference>
<organism evidence="1 2">
    <name type="scientific">Nibrella saemangeumensis</name>
    <dbReference type="NCBI Taxonomy" id="1084526"/>
    <lineage>
        <taxon>Bacteria</taxon>
        <taxon>Pseudomonadati</taxon>
        <taxon>Bacteroidota</taxon>
        <taxon>Cytophagia</taxon>
        <taxon>Cytophagales</taxon>
        <taxon>Spirosomataceae</taxon>
        <taxon>Nibrella</taxon>
    </lineage>
</organism>
<dbReference type="Gene3D" id="3.40.50.150">
    <property type="entry name" value="Vaccinia Virus protein VP39"/>
    <property type="match status" value="1"/>
</dbReference>
<dbReference type="EMBL" id="BAABHD010000002">
    <property type="protein sequence ID" value="GAA4446378.1"/>
    <property type="molecule type" value="Genomic_DNA"/>
</dbReference>
<evidence type="ECO:0008006" key="3">
    <source>
        <dbReference type="Google" id="ProtNLM"/>
    </source>
</evidence>
<sequence length="204" mass="23626">MESLVQEPVLDRVVSFVQRKILRSYKARLDHQYKHGGWAWLGRLDELAHHQILAGYFNYLKKEGSILDLGCGEGVLNDSIQKSNYSRYVGVDLSSEAARIGNEKRGDEKTRFYQGNMDTYVPEGKFDVICINEALYFSSNPNKLLNRLQAHLEPDGFFMISLLSPKGDTIWSDLYQQYEFLDENKVTNIRNVTWTCRILKPRTH</sequence>
<evidence type="ECO:0000313" key="2">
    <source>
        <dbReference type="Proteomes" id="UP001501175"/>
    </source>
</evidence>